<evidence type="ECO:0000313" key="2">
    <source>
        <dbReference type="Proteomes" id="UP000712281"/>
    </source>
</evidence>
<dbReference type="AlphaFoldDB" id="A0A8S9KZL3"/>
<evidence type="ECO:0000313" key="1">
    <source>
        <dbReference type="EMBL" id="KAF2598646.1"/>
    </source>
</evidence>
<organism evidence="1 2">
    <name type="scientific">Brassica cretica</name>
    <name type="common">Mustard</name>
    <dbReference type="NCBI Taxonomy" id="69181"/>
    <lineage>
        <taxon>Eukaryota</taxon>
        <taxon>Viridiplantae</taxon>
        <taxon>Streptophyta</taxon>
        <taxon>Embryophyta</taxon>
        <taxon>Tracheophyta</taxon>
        <taxon>Spermatophyta</taxon>
        <taxon>Magnoliopsida</taxon>
        <taxon>eudicotyledons</taxon>
        <taxon>Gunneridae</taxon>
        <taxon>Pentapetalae</taxon>
        <taxon>rosids</taxon>
        <taxon>malvids</taxon>
        <taxon>Brassicales</taxon>
        <taxon>Brassicaceae</taxon>
        <taxon>Brassiceae</taxon>
        <taxon>Brassica</taxon>
    </lineage>
</organism>
<name>A0A8S9KZL3_BRACR</name>
<gene>
    <name evidence="1" type="ORF">F2Q68_00012521</name>
</gene>
<sequence>MIKVKEVDLSSELYVLLAFTHPLPPGLGFEDSLGSEILVDLSEDKVLRKVGRFLEQVDLSSELYVLLAFPHPLPPGLGFEDSLGSEILVDLSEDKVLRKAGRFLEQVLEGSLLTHETESCKQGDIP</sequence>
<dbReference type="Proteomes" id="UP000712281">
    <property type="component" value="Unassembled WGS sequence"/>
</dbReference>
<comment type="caution">
    <text evidence="1">The sequence shown here is derived from an EMBL/GenBank/DDBJ whole genome shotgun (WGS) entry which is preliminary data.</text>
</comment>
<dbReference type="EMBL" id="QGKW02000717">
    <property type="protein sequence ID" value="KAF2598646.1"/>
    <property type="molecule type" value="Genomic_DNA"/>
</dbReference>
<proteinExistence type="predicted"/>
<protein>
    <submittedName>
        <fullName evidence="1">Uncharacterized protein</fullName>
    </submittedName>
</protein>
<reference evidence="1" key="1">
    <citation type="submission" date="2019-12" db="EMBL/GenBank/DDBJ databases">
        <title>Genome sequencing and annotation of Brassica cretica.</title>
        <authorList>
            <person name="Studholme D.J."/>
            <person name="Sarris P.F."/>
        </authorList>
    </citation>
    <scope>NUCLEOTIDE SEQUENCE</scope>
    <source>
        <strain evidence="1">PFS-001/15</strain>
        <tissue evidence="1">Leaf</tissue>
    </source>
</reference>
<accession>A0A8S9KZL3</accession>